<evidence type="ECO:0000313" key="5">
    <source>
        <dbReference type="Proteomes" id="UP001152321"/>
    </source>
</evidence>
<sequence>MTKLLEVQNLQAFSSEGRTLSPIVNFELHAGEVLFLRGENGAGKSTLLKTILGLHKYFKGTFDFFPRNSEIQYLPQLGNISFHLPLTLADMLDGEVSSPLLAGLDLSKKWNTASGGERQKILFASALMKKPRVLLLDEPFNHVDKNASHLLEQSLSDYLRENPQSAMLLISHRSLNQDWPQVRYVEIR</sequence>
<dbReference type="Proteomes" id="UP001152321">
    <property type="component" value="Unassembled WGS sequence"/>
</dbReference>
<feature type="domain" description="ABC transporter" evidence="3">
    <location>
        <begin position="5"/>
        <end position="187"/>
    </location>
</feature>
<dbReference type="InterPro" id="IPR003593">
    <property type="entry name" value="AAA+_ATPase"/>
</dbReference>
<proteinExistence type="predicted"/>
<protein>
    <submittedName>
        <fullName evidence="4">ATP-binding cassette domain-containing protein</fullName>
    </submittedName>
</protein>
<dbReference type="PANTHER" id="PTHR43158">
    <property type="entry name" value="SKFA PEPTIDE EXPORT ATP-BINDING PROTEIN SKFE"/>
    <property type="match status" value="1"/>
</dbReference>
<dbReference type="Gene3D" id="3.40.50.300">
    <property type="entry name" value="P-loop containing nucleotide triphosphate hydrolases"/>
    <property type="match status" value="1"/>
</dbReference>
<accession>A0ABT6DEW2</accession>
<dbReference type="SUPFAM" id="SSF52540">
    <property type="entry name" value="P-loop containing nucleoside triphosphate hydrolases"/>
    <property type="match status" value="1"/>
</dbReference>
<dbReference type="PANTHER" id="PTHR43158:SF2">
    <property type="entry name" value="SKFA PEPTIDE EXPORT ATP-BINDING PROTEIN SKFE"/>
    <property type="match status" value="1"/>
</dbReference>
<dbReference type="EMBL" id="JANRMI010000001">
    <property type="protein sequence ID" value="MDG0815381.1"/>
    <property type="molecule type" value="Genomic_DNA"/>
</dbReference>
<gene>
    <name evidence="4" type="ORF">NWE73_03340</name>
</gene>
<name>A0ABT6DEW2_9BACT</name>
<dbReference type="RefSeq" id="WP_277576856.1">
    <property type="nucleotide sequence ID" value="NZ_JANRMI010000001.1"/>
</dbReference>
<dbReference type="GO" id="GO:0005524">
    <property type="term" value="F:ATP binding"/>
    <property type="evidence" value="ECO:0007669"/>
    <property type="project" value="UniProtKB-KW"/>
</dbReference>
<evidence type="ECO:0000259" key="3">
    <source>
        <dbReference type="PROSITE" id="PS50893"/>
    </source>
</evidence>
<dbReference type="PROSITE" id="PS50893">
    <property type="entry name" value="ABC_TRANSPORTER_2"/>
    <property type="match status" value="1"/>
</dbReference>
<dbReference type="Pfam" id="PF00005">
    <property type="entry name" value="ABC_tran"/>
    <property type="match status" value="1"/>
</dbReference>
<reference evidence="4" key="1">
    <citation type="submission" date="2022-08" db="EMBL/GenBank/DDBJ databases">
        <title>Novel Bdellovibrio Species Isolated from Svalbard: Designation Bdellovibrio svalbardensis.</title>
        <authorList>
            <person name="Mitchell R.J."/>
            <person name="Choi S.Y."/>
        </authorList>
    </citation>
    <scope>NUCLEOTIDE SEQUENCE</scope>
    <source>
        <strain evidence="4">PAP01</strain>
    </source>
</reference>
<evidence type="ECO:0000313" key="4">
    <source>
        <dbReference type="EMBL" id="MDG0815381.1"/>
    </source>
</evidence>
<dbReference type="SMART" id="SM00382">
    <property type="entry name" value="AAA"/>
    <property type="match status" value="1"/>
</dbReference>
<keyword evidence="2 4" id="KW-0067">ATP-binding</keyword>
<dbReference type="InterPro" id="IPR027417">
    <property type="entry name" value="P-loop_NTPase"/>
</dbReference>
<evidence type="ECO:0000256" key="2">
    <source>
        <dbReference type="ARBA" id="ARBA00022840"/>
    </source>
</evidence>
<organism evidence="4 5">
    <name type="scientific">Bdellovibrio svalbardensis</name>
    <dbReference type="NCBI Taxonomy" id="2972972"/>
    <lineage>
        <taxon>Bacteria</taxon>
        <taxon>Pseudomonadati</taxon>
        <taxon>Bdellovibrionota</taxon>
        <taxon>Bdellovibrionia</taxon>
        <taxon>Bdellovibrionales</taxon>
        <taxon>Pseudobdellovibrionaceae</taxon>
        <taxon>Bdellovibrio</taxon>
    </lineage>
</organism>
<dbReference type="InterPro" id="IPR003439">
    <property type="entry name" value="ABC_transporter-like_ATP-bd"/>
</dbReference>
<comment type="caution">
    <text evidence="4">The sequence shown here is derived from an EMBL/GenBank/DDBJ whole genome shotgun (WGS) entry which is preliminary data.</text>
</comment>
<evidence type="ECO:0000256" key="1">
    <source>
        <dbReference type="ARBA" id="ARBA00022741"/>
    </source>
</evidence>
<keyword evidence="1" id="KW-0547">Nucleotide-binding</keyword>
<keyword evidence="5" id="KW-1185">Reference proteome</keyword>